<evidence type="ECO:0000313" key="12">
    <source>
        <dbReference type="EMBL" id="MCW7551963.1"/>
    </source>
</evidence>
<keyword evidence="8" id="KW-0408">Iron</keyword>
<dbReference type="InterPro" id="IPR050954">
    <property type="entry name" value="ET_IronSulfur_Cluster-Binding"/>
</dbReference>
<dbReference type="PROSITE" id="PS51379">
    <property type="entry name" value="4FE4S_FER_2"/>
    <property type="match status" value="3"/>
</dbReference>
<evidence type="ECO:0000313" key="13">
    <source>
        <dbReference type="Proteomes" id="UP001209854"/>
    </source>
</evidence>
<dbReference type="Gene3D" id="3.30.70.20">
    <property type="match status" value="2"/>
</dbReference>
<sequence>MAQMGFYVDTSKCTGCKTCQLSCKDKNDLPVGMNWRRVYEYSGGDWVQHEDGTFSNDVFAYYVSISCNHCAQPACTKACPTGAMHKREEDGLVVVDDTVCVGCRYCEMACPYGAPQFNPVKKVMSKCNGCYERVATGQKPVCVESCPLRALEFGPIDELRARYGNRADIAPLPDQTLTNPSVIIGTSRNSRLSGDKEGKIENPQEVGL</sequence>
<dbReference type="InterPro" id="IPR017900">
    <property type="entry name" value="4Fe4S_Fe_S_CS"/>
</dbReference>
<keyword evidence="6" id="KW-0677">Repeat</keyword>
<evidence type="ECO:0000256" key="9">
    <source>
        <dbReference type="ARBA" id="ARBA00023014"/>
    </source>
</evidence>
<evidence type="ECO:0000256" key="4">
    <source>
        <dbReference type="ARBA" id="ARBA00022485"/>
    </source>
</evidence>
<evidence type="ECO:0000256" key="2">
    <source>
        <dbReference type="ARBA" id="ARBA00003584"/>
    </source>
</evidence>
<evidence type="ECO:0000256" key="1">
    <source>
        <dbReference type="ARBA" id="ARBA00001966"/>
    </source>
</evidence>
<feature type="region of interest" description="Disordered" evidence="10">
    <location>
        <begin position="178"/>
        <end position="208"/>
    </location>
</feature>
<comment type="cofactor">
    <cofactor evidence="1">
        <name>[4Fe-4S] cluster</name>
        <dbReference type="ChEBI" id="CHEBI:49883"/>
    </cofactor>
</comment>
<accession>A0ABT3MRH0</accession>
<evidence type="ECO:0000256" key="5">
    <source>
        <dbReference type="ARBA" id="ARBA00022723"/>
    </source>
</evidence>
<dbReference type="EMBL" id="JAPFCC010000001">
    <property type="protein sequence ID" value="MCW7551963.1"/>
    <property type="molecule type" value="Genomic_DNA"/>
</dbReference>
<keyword evidence="7" id="KW-0249">Electron transport</keyword>
<dbReference type="EC" id="1.8.5.3" evidence="12"/>
<dbReference type="Pfam" id="PF13247">
    <property type="entry name" value="Fer4_11"/>
    <property type="match status" value="1"/>
</dbReference>
<dbReference type="NCBIfam" id="TIGR02951">
    <property type="entry name" value="DMSO_dmsB"/>
    <property type="match status" value="1"/>
</dbReference>
<dbReference type="PANTHER" id="PTHR43177:SF5">
    <property type="entry name" value="ANAEROBIC DIMETHYL SULFOXIDE REDUCTASE CHAIN B-RELATED"/>
    <property type="match status" value="1"/>
</dbReference>
<dbReference type="CDD" id="cd16371">
    <property type="entry name" value="DMSOR_beta_like"/>
    <property type="match status" value="1"/>
</dbReference>
<dbReference type="GO" id="GO:0016491">
    <property type="term" value="F:oxidoreductase activity"/>
    <property type="evidence" value="ECO:0007669"/>
    <property type="project" value="UniProtKB-KW"/>
</dbReference>
<evidence type="ECO:0000256" key="3">
    <source>
        <dbReference type="ARBA" id="ARBA00022448"/>
    </source>
</evidence>
<dbReference type="Pfam" id="PF12800">
    <property type="entry name" value="Fer4_4"/>
    <property type="match status" value="1"/>
</dbReference>
<feature type="domain" description="4Fe-4S ferredoxin-type" evidence="11">
    <location>
        <begin position="91"/>
        <end position="120"/>
    </location>
</feature>
<feature type="compositionally biased region" description="Basic and acidic residues" evidence="10">
    <location>
        <begin position="193"/>
        <end position="202"/>
    </location>
</feature>
<evidence type="ECO:0000259" key="11">
    <source>
        <dbReference type="PROSITE" id="PS51379"/>
    </source>
</evidence>
<feature type="domain" description="4Fe-4S ferredoxin-type" evidence="11">
    <location>
        <begin position="59"/>
        <end position="89"/>
    </location>
</feature>
<dbReference type="PROSITE" id="PS00198">
    <property type="entry name" value="4FE4S_FER_1"/>
    <property type="match status" value="1"/>
</dbReference>
<dbReference type="RefSeq" id="WP_262566953.1">
    <property type="nucleotide sequence ID" value="NZ_JAPFCC010000001.1"/>
</dbReference>
<dbReference type="InterPro" id="IPR014297">
    <property type="entry name" value="DMSO_DmsB"/>
</dbReference>
<keyword evidence="4" id="KW-0004">4Fe-4S</keyword>
<feature type="compositionally biased region" description="Polar residues" evidence="10">
    <location>
        <begin position="178"/>
        <end position="192"/>
    </location>
</feature>
<dbReference type="InterPro" id="IPR017896">
    <property type="entry name" value="4Fe4S_Fe-S-bd"/>
</dbReference>
<keyword evidence="3" id="KW-0813">Transport</keyword>
<name>A0ABT3MRH0_9GAMM</name>
<comment type="function">
    <text evidence="2">Electron transfer subunit of the terminal reductase during anaerobic growth on various sulfoxide and N-oxide compounds.</text>
</comment>
<reference evidence="12 13" key="1">
    <citation type="submission" date="2022-10" db="EMBL/GenBank/DDBJ databases">
        <title>High-quality genome sequences of two octocoral-associated bacteria, Endozoicomonas euniceicola EF212 and Endozoicomonas gorgoniicola PS125.</title>
        <authorList>
            <person name="Chiou Y.-J."/>
            <person name="Chen Y.-H."/>
        </authorList>
    </citation>
    <scope>NUCLEOTIDE SEQUENCE [LARGE SCALE GENOMIC DNA]</scope>
    <source>
        <strain evidence="12 13">PS125</strain>
    </source>
</reference>
<proteinExistence type="predicted"/>
<dbReference type="PANTHER" id="PTHR43177">
    <property type="entry name" value="PROTEIN NRFC"/>
    <property type="match status" value="1"/>
</dbReference>
<dbReference type="Proteomes" id="UP001209854">
    <property type="component" value="Unassembled WGS sequence"/>
</dbReference>
<keyword evidence="12" id="KW-0560">Oxidoreductase</keyword>
<feature type="domain" description="4Fe-4S ferredoxin-type" evidence="11">
    <location>
        <begin position="4"/>
        <end position="34"/>
    </location>
</feature>
<dbReference type="SUPFAM" id="SSF54862">
    <property type="entry name" value="4Fe-4S ferredoxins"/>
    <property type="match status" value="1"/>
</dbReference>
<evidence type="ECO:0000256" key="10">
    <source>
        <dbReference type="SAM" id="MobiDB-lite"/>
    </source>
</evidence>
<evidence type="ECO:0000256" key="8">
    <source>
        <dbReference type="ARBA" id="ARBA00023004"/>
    </source>
</evidence>
<protein>
    <submittedName>
        <fullName evidence="12">Dimethylsulfoxide reductase subunit B</fullName>
        <ecNumber evidence="12">1.8.5.3</ecNumber>
    </submittedName>
</protein>
<keyword evidence="13" id="KW-1185">Reference proteome</keyword>
<evidence type="ECO:0000256" key="6">
    <source>
        <dbReference type="ARBA" id="ARBA00022737"/>
    </source>
</evidence>
<gene>
    <name evidence="12" type="primary">dmsB</name>
    <name evidence="12" type="ORF">NX722_04770</name>
</gene>
<organism evidence="12 13">
    <name type="scientific">Endozoicomonas gorgoniicola</name>
    <dbReference type="NCBI Taxonomy" id="1234144"/>
    <lineage>
        <taxon>Bacteria</taxon>
        <taxon>Pseudomonadati</taxon>
        <taxon>Pseudomonadota</taxon>
        <taxon>Gammaproteobacteria</taxon>
        <taxon>Oceanospirillales</taxon>
        <taxon>Endozoicomonadaceae</taxon>
        <taxon>Endozoicomonas</taxon>
    </lineage>
</organism>
<keyword evidence="5" id="KW-0479">Metal-binding</keyword>
<evidence type="ECO:0000256" key="7">
    <source>
        <dbReference type="ARBA" id="ARBA00022982"/>
    </source>
</evidence>
<keyword evidence="9" id="KW-0411">Iron-sulfur</keyword>
<comment type="caution">
    <text evidence="12">The sequence shown here is derived from an EMBL/GenBank/DDBJ whole genome shotgun (WGS) entry which is preliminary data.</text>
</comment>